<feature type="domain" description="Thiamine phosphate synthase/TenI" evidence="12">
    <location>
        <begin position="11"/>
        <end position="180"/>
    </location>
</feature>
<dbReference type="InterPro" id="IPR034291">
    <property type="entry name" value="TMP_synthase"/>
</dbReference>
<dbReference type="AlphaFoldDB" id="A0A212RHX3"/>
<dbReference type="Proteomes" id="UP000198418">
    <property type="component" value="Unassembled WGS sequence"/>
</dbReference>
<keyword evidence="3 10" id="KW-0808">Transferase</keyword>
<dbReference type="RefSeq" id="WP_088520704.1">
    <property type="nucleotide sequence ID" value="NZ_FYDG01000004.1"/>
</dbReference>
<dbReference type="GO" id="GO:0005737">
    <property type="term" value="C:cytoplasm"/>
    <property type="evidence" value="ECO:0007669"/>
    <property type="project" value="TreeGrafter"/>
</dbReference>
<dbReference type="SUPFAM" id="SSF51391">
    <property type="entry name" value="Thiamin phosphate synthase"/>
    <property type="match status" value="1"/>
</dbReference>
<evidence type="ECO:0000313" key="13">
    <source>
        <dbReference type="EMBL" id="SNB72028.1"/>
    </source>
</evidence>
<keyword evidence="4" id="KW-0479">Metal-binding</keyword>
<gene>
    <name evidence="13" type="ORF">SAMN06265338_104262</name>
</gene>
<evidence type="ECO:0000256" key="1">
    <source>
        <dbReference type="ARBA" id="ARBA00001946"/>
    </source>
</evidence>
<name>A0A212RHX3_RHOAC</name>
<evidence type="ECO:0000256" key="3">
    <source>
        <dbReference type="ARBA" id="ARBA00022679"/>
    </source>
</evidence>
<dbReference type="Gene3D" id="3.20.20.70">
    <property type="entry name" value="Aldolase class I"/>
    <property type="match status" value="1"/>
</dbReference>
<accession>A0A212RHX3</accession>
<dbReference type="Pfam" id="PF02581">
    <property type="entry name" value="TMP-TENI"/>
    <property type="match status" value="1"/>
</dbReference>
<dbReference type="PANTHER" id="PTHR20857">
    <property type="entry name" value="THIAMINE-PHOSPHATE PYROPHOSPHORYLASE"/>
    <property type="match status" value="1"/>
</dbReference>
<dbReference type="GO" id="GO:0046872">
    <property type="term" value="F:metal ion binding"/>
    <property type="evidence" value="ECO:0007669"/>
    <property type="project" value="UniProtKB-KW"/>
</dbReference>
<evidence type="ECO:0000256" key="2">
    <source>
        <dbReference type="ARBA" id="ARBA00005165"/>
    </source>
</evidence>
<comment type="catalytic activity">
    <reaction evidence="8 10">
        <text>2-(2-carboxy-4-methylthiazol-5-yl)ethyl phosphate + 4-amino-2-methyl-5-(diphosphooxymethyl)pyrimidine + 2 H(+) = thiamine phosphate + CO2 + diphosphate</text>
        <dbReference type="Rhea" id="RHEA:47848"/>
        <dbReference type="ChEBI" id="CHEBI:15378"/>
        <dbReference type="ChEBI" id="CHEBI:16526"/>
        <dbReference type="ChEBI" id="CHEBI:33019"/>
        <dbReference type="ChEBI" id="CHEBI:37575"/>
        <dbReference type="ChEBI" id="CHEBI:57841"/>
        <dbReference type="ChEBI" id="CHEBI:62890"/>
        <dbReference type="EC" id="2.5.1.3"/>
    </reaction>
</comment>
<organism evidence="13 14">
    <name type="scientific">Rhodoblastus acidophilus</name>
    <name type="common">Rhodopseudomonas acidophila</name>
    <dbReference type="NCBI Taxonomy" id="1074"/>
    <lineage>
        <taxon>Bacteria</taxon>
        <taxon>Pseudomonadati</taxon>
        <taxon>Pseudomonadota</taxon>
        <taxon>Alphaproteobacteria</taxon>
        <taxon>Hyphomicrobiales</taxon>
        <taxon>Rhodoblastaceae</taxon>
        <taxon>Rhodoblastus</taxon>
    </lineage>
</organism>
<comment type="similarity">
    <text evidence="10">Belongs to the thiamine-phosphate synthase family.</text>
</comment>
<dbReference type="OrthoDB" id="9794842at2"/>
<comment type="catalytic activity">
    <reaction evidence="9 10">
        <text>2-[(2R,5Z)-2-carboxy-4-methylthiazol-5(2H)-ylidene]ethyl phosphate + 4-amino-2-methyl-5-(diphosphooxymethyl)pyrimidine + 2 H(+) = thiamine phosphate + CO2 + diphosphate</text>
        <dbReference type="Rhea" id="RHEA:47844"/>
        <dbReference type="ChEBI" id="CHEBI:15378"/>
        <dbReference type="ChEBI" id="CHEBI:16526"/>
        <dbReference type="ChEBI" id="CHEBI:33019"/>
        <dbReference type="ChEBI" id="CHEBI:37575"/>
        <dbReference type="ChEBI" id="CHEBI:57841"/>
        <dbReference type="ChEBI" id="CHEBI:62899"/>
        <dbReference type="EC" id="2.5.1.3"/>
    </reaction>
</comment>
<dbReference type="EC" id="2.5.1.3" evidence="10"/>
<dbReference type="InterPro" id="IPR013785">
    <property type="entry name" value="Aldolase_TIM"/>
</dbReference>
<dbReference type="NCBIfam" id="NF000734">
    <property type="entry name" value="PRK00043.1-5"/>
    <property type="match status" value="1"/>
</dbReference>
<evidence type="ECO:0000259" key="12">
    <source>
        <dbReference type="Pfam" id="PF02581"/>
    </source>
</evidence>
<dbReference type="PANTHER" id="PTHR20857:SF15">
    <property type="entry name" value="THIAMINE-PHOSPHATE SYNTHASE"/>
    <property type="match status" value="1"/>
</dbReference>
<sequence length="201" mass="21888">MKLDPFYLVADHVGWLRRLLPCGVKLVQLRAKNMDEARLRAEIAEARDLCKAHGAQLIVNDYWRLALELGCDFVHLGQVDLAAADVAAIKAAGVKLGISTHDEAELAIALAAQPDYVALGPIFPTRLKNMPWAPQGFDKLGLWRQKVGGLPLVAIGGLTPVRALDCFKAGADSAAVVTDISLNLDPEARCREWVEATRLCR</sequence>
<dbReference type="InterPro" id="IPR022998">
    <property type="entry name" value="ThiamineP_synth_TenI"/>
</dbReference>
<evidence type="ECO:0000256" key="10">
    <source>
        <dbReference type="RuleBase" id="RU003826"/>
    </source>
</evidence>
<dbReference type="GO" id="GO:0004789">
    <property type="term" value="F:thiamine-phosphate diphosphorylase activity"/>
    <property type="evidence" value="ECO:0007669"/>
    <property type="project" value="UniProtKB-EC"/>
</dbReference>
<reference evidence="14" key="1">
    <citation type="submission" date="2017-06" db="EMBL/GenBank/DDBJ databases">
        <authorList>
            <person name="Varghese N."/>
            <person name="Submissions S."/>
        </authorList>
    </citation>
    <scope>NUCLEOTIDE SEQUENCE [LARGE SCALE GENOMIC DNA]</scope>
    <source>
        <strain evidence="14">DSM 137</strain>
    </source>
</reference>
<comment type="pathway">
    <text evidence="2 11">Cofactor biosynthesis; thiamine diphosphate biosynthesis; thiamine phosphate from 4-amino-2-methyl-5-diphosphomethylpyrimidine and 4-methyl-5-(2-phosphoethyl)-thiazole: step 1/1.</text>
</comment>
<comment type="catalytic activity">
    <reaction evidence="7 10">
        <text>4-methyl-5-(2-phosphooxyethyl)-thiazole + 4-amino-2-methyl-5-(diphosphooxymethyl)pyrimidine + H(+) = thiamine phosphate + diphosphate</text>
        <dbReference type="Rhea" id="RHEA:22328"/>
        <dbReference type="ChEBI" id="CHEBI:15378"/>
        <dbReference type="ChEBI" id="CHEBI:33019"/>
        <dbReference type="ChEBI" id="CHEBI:37575"/>
        <dbReference type="ChEBI" id="CHEBI:57841"/>
        <dbReference type="ChEBI" id="CHEBI:58296"/>
        <dbReference type="EC" id="2.5.1.3"/>
    </reaction>
</comment>
<keyword evidence="5" id="KW-0460">Magnesium</keyword>
<dbReference type="GO" id="GO:0009229">
    <property type="term" value="P:thiamine diphosphate biosynthetic process"/>
    <property type="evidence" value="ECO:0007669"/>
    <property type="project" value="UniProtKB-UniPathway"/>
</dbReference>
<evidence type="ECO:0000256" key="4">
    <source>
        <dbReference type="ARBA" id="ARBA00022723"/>
    </source>
</evidence>
<dbReference type="GO" id="GO:0009228">
    <property type="term" value="P:thiamine biosynthetic process"/>
    <property type="evidence" value="ECO:0007669"/>
    <property type="project" value="UniProtKB-KW"/>
</dbReference>
<comment type="cofactor">
    <cofactor evidence="1">
        <name>Mg(2+)</name>
        <dbReference type="ChEBI" id="CHEBI:18420"/>
    </cofactor>
</comment>
<dbReference type="InterPro" id="IPR036206">
    <property type="entry name" value="ThiamineP_synth_sf"/>
</dbReference>
<proteinExistence type="inferred from homology"/>
<evidence type="ECO:0000256" key="11">
    <source>
        <dbReference type="RuleBase" id="RU004253"/>
    </source>
</evidence>
<evidence type="ECO:0000256" key="5">
    <source>
        <dbReference type="ARBA" id="ARBA00022842"/>
    </source>
</evidence>
<evidence type="ECO:0000256" key="7">
    <source>
        <dbReference type="ARBA" id="ARBA00047334"/>
    </source>
</evidence>
<keyword evidence="14" id="KW-1185">Reference proteome</keyword>
<evidence type="ECO:0000256" key="9">
    <source>
        <dbReference type="ARBA" id="ARBA00047883"/>
    </source>
</evidence>
<protein>
    <recommendedName>
        <fullName evidence="10">Thiamine-phosphate synthase</fullName>
        <ecNumber evidence="10">2.5.1.3</ecNumber>
    </recommendedName>
    <alternativeName>
        <fullName evidence="10">Thiamine-phosphate pyrophosphorylase</fullName>
    </alternativeName>
</protein>
<dbReference type="CDD" id="cd00564">
    <property type="entry name" value="TMP_TenI"/>
    <property type="match status" value="1"/>
</dbReference>
<evidence type="ECO:0000256" key="8">
    <source>
        <dbReference type="ARBA" id="ARBA00047851"/>
    </source>
</evidence>
<keyword evidence="6 10" id="KW-0784">Thiamine biosynthesis</keyword>
<dbReference type="NCBIfam" id="TIGR00693">
    <property type="entry name" value="thiE"/>
    <property type="match status" value="1"/>
</dbReference>
<evidence type="ECO:0000256" key="6">
    <source>
        <dbReference type="ARBA" id="ARBA00022977"/>
    </source>
</evidence>
<dbReference type="UniPathway" id="UPA00060">
    <property type="reaction ID" value="UER00141"/>
</dbReference>
<dbReference type="EMBL" id="FYDG01000004">
    <property type="protein sequence ID" value="SNB72028.1"/>
    <property type="molecule type" value="Genomic_DNA"/>
</dbReference>
<evidence type="ECO:0000313" key="14">
    <source>
        <dbReference type="Proteomes" id="UP000198418"/>
    </source>
</evidence>